<keyword evidence="1 6" id="KW-0812">Transmembrane</keyword>
<evidence type="ECO:0000256" key="5">
    <source>
        <dbReference type="SAM" id="MobiDB-lite"/>
    </source>
</evidence>
<dbReference type="SUPFAM" id="SSF90123">
    <property type="entry name" value="ABC transporter transmembrane region"/>
    <property type="match status" value="1"/>
</dbReference>
<protein>
    <submittedName>
        <fullName evidence="7">Folate receptor alpha</fullName>
    </submittedName>
</protein>
<proteinExistence type="predicted"/>
<evidence type="ECO:0000256" key="1">
    <source>
        <dbReference type="ARBA" id="ARBA00022692"/>
    </source>
</evidence>
<keyword evidence="4" id="KW-0175">Coiled coil</keyword>
<evidence type="ECO:0000256" key="2">
    <source>
        <dbReference type="ARBA" id="ARBA00022989"/>
    </source>
</evidence>
<comment type="caution">
    <text evidence="7">The sequence shown here is derived from an EMBL/GenBank/DDBJ whole genome shotgun (WGS) entry which is preliminary data.</text>
</comment>
<keyword evidence="8" id="KW-1185">Reference proteome</keyword>
<keyword evidence="3 6" id="KW-0472">Membrane</keyword>
<dbReference type="OrthoDB" id="567542at2759"/>
<evidence type="ECO:0000256" key="4">
    <source>
        <dbReference type="SAM" id="Coils"/>
    </source>
</evidence>
<evidence type="ECO:0000256" key="3">
    <source>
        <dbReference type="ARBA" id="ARBA00023136"/>
    </source>
</evidence>
<evidence type="ECO:0000313" key="7">
    <source>
        <dbReference type="EMBL" id="KAF0305733.1"/>
    </source>
</evidence>
<gene>
    <name evidence="7" type="primary">Folr1_17</name>
    <name evidence="7" type="ORF">FJT64_022668</name>
</gene>
<accession>A0A6A4WI37</accession>
<dbReference type="Proteomes" id="UP000440578">
    <property type="component" value="Unassembled WGS sequence"/>
</dbReference>
<sequence length="334" mass="37765">MAPVPEEQDDSDLGTQTPEIQLKQSKLATMSEATLSTEEPPAASAKESGPPPVPFRQLFRYADRKDRWLISAGLLAAVLSSMALPAVVSLFGNVTEALAEFGLNQTADGSAEKLSDAIDMFVFSILGTSALQMATTMSFVFCLYYAAARQEAEVELDDADGKLRDIKAQVEEERQHKMARMQAEQRRQQEEKRRQQEERELEKCRQQEEWELEERERALKIKTAEEARERAARKIPYTPWVAVAARSPTDESDQEMDITQVWDHSWKFTADTEPCMQLWFDPAQGSPNDAVARIWAERVVADGARALPRGWWPRPWRQRPAPDPVALCRAQSAD</sequence>
<feature type="compositionally biased region" description="Acidic residues" evidence="5">
    <location>
        <begin position="1"/>
        <end position="12"/>
    </location>
</feature>
<reference evidence="7 8" key="1">
    <citation type="submission" date="2019-07" db="EMBL/GenBank/DDBJ databases">
        <title>Draft genome assembly of a fouling barnacle, Amphibalanus amphitrite (Darwin, 1854): The first reference genome for Thecostraca.</title>
        <authorList>
            <person name="Kim W."/>
        </authorList>
    </citation>
    <scope>NUCLEOTIDE SEQUENCE [LARGE SCALE GENOMIC DNA]</scope>
    <source>
        <strain evidence="7">SNU_AA5</strain>
        <tissue evidence="7">Soma without cirri and trophi</tissue>
    </source>
</reference>
<evidence type="ECO:0000313" key="8">
    <source>
        <dbReference type="Proteomes" id="UP000440578"/>
    </source>
</evidence>
<feature type="coiled-coil region" evidence="4">
    <location>
        <begin position="149"/>
        <end position="214"/>
    </location>
</feature>
<dbReference type="GO" id="GO:0005524">
    <property type="term" value="F:ATP binding"/>
    <property type="evidence" value="ECO:0007669"/>
    <property type="project" value="InterPro"/>
</dbReference>
<organism evidence="7 8">
    <name type="scientific">Amphibalanus amphitrite</name>
    <name type="common">Striped barnacle</name>
    <name type="synonym">Balanus amphitrite</name>
    <dbReference type="NCBI Taxonomy" id="1232801"/>
    <lineage>
        <taxon>Eukaryota</taxon>
        <taxon>Metazoa</taxon>
        <taxon>Ecdysozoa</taxon>
        <taxon>Arthropoda</taxon>
        <taxon>Crustacea</taxon>
        <taxon>Multicrustacea</taxon>
        <taxon>Cirripedia</taxon>
        <taxon>Thoracica</taxon>
        <taxon>Thoracicalcarea</taxon>
        <taxon>Balanomorpha</taxon>
        <taxon>Balanoidea</taxon>
        <taxon>Balanidae</taxon>
        <taxon>Amphibalaninae</taxon>
        <taxon>Amphibalanus</taxon>
    </lineage>
</organism>
<feature type="transmembrane region" description="Helical" evidence="6">
    <location>
        <begin position="68"/>
        <end position="91"/>
    </location>
</feature>
<dbReference type="GO" id="GO:0016020">
    <property type="term" value="C:membrane"/>
    <property type="evidence" value="ECO:0007669"/>
    <property type="project" value="InterPro"/>
</dbReference>
<dbReference type="AlphaFoldDB" id="A0A6A4WI37"/>
<evidence type="ECO:0000256" key="6">
    <source>
        <dbReference type="SAM" id="Phobius"/>
    </source>
</evidence>
<feature type="region of interest" description="Disordered" evidence="5">
    <location>
        <begin position="1"/>
        <end position="51"/>
    </location>
</feature>
<dbReference type="EMBL" id="VIIS01000726">
    <property type="protein sequence ID" value="KAF0305733.1"/>
    <property type="molecule type" value="Genomic_DNA"/>
</dbReference>
<name>A0A6A4WI37_AMPAM</name>
<dbReference type="Gene3D" id="1.20.1560.10">
    <property type="entry name" value="ABC transporter type 1, transmembrane domain"/>
    <property type="match status" value="1"/>
</dbReference>
<dbReference type="InterPro" id="IPR036640">
    <property type="entry name" value="ABC1_TM_sf"/>
</dbReference>
<keyword evidence="2 6" id="KW-1133">Transmembrane helix</keyword>
<feature type="compositionally biased region" description="Polar residues" evidence="5">
    <location>
        <begin position="13"/>
        <end position="37"/>
    </location>
</feature>
<keyword evidence="7" id="KW-0675">Receptor</keyword>
<feature type="transmembrane region" description="Helical" evidence="6">
    <location>
        <begin position="120"/>
        <end position="146"/>
    </location>
</feature>